<dbReference type="RefSeq" id="WP_038021034.1">
    <property type="nucleotide sequence ID" value="NZ_JPKR02000003.1"/>
</dbReference>
<dbReference type="PANTHER" id="PTHR34653:SF1">
    <property type="entry name" value="FLAGELLAR HOOK-BASAL BODY COMPLEX PROTEIN FLIE"/>
    <property type="match status" value="1"/>
</dbReference>
<comment type="similarity">
    <text evidence="2 5">Belongs to the FliE family.</text>
</comment>
<proteinExistence type="inferred from homology"/>
<evidence type="ECO:0000256" key="3">
    <source>
        <dbReference type="ARBA" id="ARBA00018024"/>
    </source>
</evidence>
<protein>
    <recommendedName>
        <fullName evidence="3 5">Flagellar hook-basal body complex protein FliE</fullName>
    </recommendedName>
</protein>
<comment type="caution">
    <text evidence="6">The sequence shown here is derived from an EMBL/GenBank/DDBJ whole genome shotgun (WGS) entry which is preliminary data.</text>
</comment>
<dbReference type="PRINTS" id="PR01006">
    <property type="entry name" value="FLGHOOKFLIE"/>
</dbReference>
<name>A0A095T4R4_9GAMM</name>
<reference evidence="6" key="1">
    <citation type="submission" date="2014-12" db="EMBL/GenBank/DDBJ databases">
        <title>The draft genome of the Tatumella morbirosei type strain, LMG23360T isolated from pineapple rot.</title>
        <authorList>
            <person name="Smits T.H."/>
            <person name="Palmer M."/>
            <person name="Venter S.N."/>
            <person name="Duffy B."/>
            <person name="Steenkamp E.T."/>
            <person name="Chan W.Y."/>
            <person name="Coutinho T.A."/>
            <person name="Coetzee M.P."/>
            <person name="De Maayer P."/>
        </authorList>
    </citation>
    <scope>NUCLEOTIDE SEQUENCE [LARGE SCALE GENOMIC DNA]</scope>
    <source>
        <strain evidence="6">LMG 23360</strain>
    </source>
</reference>
<dbReference type="eggNOG" id="COG1677">
    <property type="taxonomic scope" value="Bacteria"/>
</dbReference>
<organism evidence="6 7">
    <name type="scientific">Tatumella morbirosei</name>
    <dbReference type="NCBI Taxonomy" id="642227"/>
    <lineage>
        <taxon>Bacteria</taxon>
        <taxon>Pseudomonadati</taxon>
        <taxon>Pseudomonadota</taxon>
        <taxon>Gammaproteobacteria</taxon>
        <taxon>Enterobacterales</taxon>
        <taxon>Erwiniaceae</taxon>
        <taxon>Tatumella</taxon>
    </lineage>
</organism>
<keyword evidence="7" id="KW-1185">Reference proteome</keyword>
<comment type="subcellular location">
    <subcellularLocation>
        <location evidence="1 5">Bacterial flagellum basal body</location>
    </subcellularLocation>
</comment>
<dbReference type="GO" id="GO:0005198">
    <property type="term" value="F:structural molecule activity"/>
    <property type="evidence" value="ECO:0007669"/>
    <property type="project" value="UniProtKB-UniRule"/>
</dbReference>
<sequence>MFSLIPQVTEQMTAVARMAEGREVRSGQSDAFSGVFHSALNQLNQHVQQSVVTYEKFEAGDSDISLNDVMLNMQKASLSLQLGTQVRNKLVNAYTDIMNMSV</sequence>
<dbReference type="Proteomes" id="UP000029577">
    <property type="component" value="Unassembled WGS sequence"/>
</dbReference>
<dbReference type="GO" id="GO:0003774">
    <property type="term" value="F:cytoskeletal motor activity"/>
    <property type="evidence" value="ECO:0007669"/>
    <property type="project" value="InterPro"/>
</dbReference>
<dbReference type="InterPro" id="IPR001624">
    <property type="entry name" value="FliE"/>
</dbReference>
<evidence type="ECO:0000313" key="6">
    <source>
        <dbReference type="EMBL" id="KGD71911.1"/>
    </source>
</evidence>
<dbReference type="STRING" id="642227.HA49_13890"/>
<dbReference type="AlphaFoldDB" id="A0A095T4R4"/>
<dbReference type="EMBL" id="JPKR02000003">
    <property type="protein sequence ID" value="KGD71911.1"/>
    <property type="molecule type" value="Genomic_DNA"/>
</dbReference>
<dbReference type="Pfam" id="PF02049">
    <property type="entry name" value="FliE"/>
    <property type="match status" value="1"/>
</dbReference>
<gene>
    <name evidence="5" type="primary">fliE</name>
    <name evidence="6" type="ORF">HA49_13890</name>
</gene>
<dbReference type="GO" id="GO:0071973">
    <property type="term" value="P:bacterial-type flagellum-dependent cell motility"/>
    <property type="evidence" value="ECO:0007669"/>
    <property type="project" value="InterPro"/>
</dbReference>
<keyword evidence="4 5" id="KW-0975">Bacterial flagellum</keyword>
<evidence type="ECO:0000256" key="2">
    <source>
        <dbReference type="ARBA" id="ARBA00009272"/>
    </source>
</evidence>
<dbReference type="GO" id="GO:0009425">
    <property type="term" value="C:bacterial-type flagellum basal body"/>
    <property type="evidence" value="ECO:0007669"/>
    <property type="project" value="UniProtKB-SubCell"/>
</dbReference>
<evidence type="ECO:0000256" key="5">
    <source>
        <dbReference type="HAMAP-Rule" id="MF_00724"/>
    </source>
</evidence>
<accession>A0A095T4R4</accession>
<dbReference type="NCBIfam" id="TIGR00205">
    <property type="entry name" value="fliE"/>
    <property type="match status" value="1"/>
</dbReference>
<evidence type="ECO:0000313" key="7">
    <source>
        <dbReference type="Proteomes" id="UP000029577"/>
    </source>
</evidence>
<dbReference type="PANTHER" id="PTHR34653">
    <property type="match status" value="1"/>
</dbReference>
<evidence type="ECO:0000256" key="4">
    <source>
        <dbReference type="ARBA" id="ARBA00023143"/>
    </source>
</evidence>
<evidence type="ECO:0000256" key="1">
    <source>
        <dbReference type="ARBA" id="ARBA00004117"/>
    </source>
</evidence>
<dbReference type="HAMAP" id="MF_00724">
    <property type="entry name" value="FliE"/>
    <property type="match status" value="1"/>
</dbReference>